<reference evidence="2 3" key="1">
    <citation type="submission" date="2020-05" db="EMBL/GenBank/DDBJ databases">
        <title>Genomic Encyclopedia of Type Strains, Phase IV (KMG-V): Genome sequencing to study the core and pangenomes of soil and plant-associated prokaryotes.</title>
        <authorList>
            <person name="Whitman W."/>
        </authorList>
    </citation>
    <scope>NUCLEOTIDE SEQUENCE [LARGE SCALE GENOMIC DNA]</scope>
    <source>
        <strain evidence="2 3">9A</strain>
    </source>
</reference>
<sequence>MAYTVEEIEGVGKAFAAKLEAANIHSVDALLDAGKTPAGRRKVAADTGIAEDKILKWVNHCDLMRIKGVGPQTSELLEAAGVDTVKELRRRNAENLYAAMAETNAKRNLVNQMPGAAQVQGFINQAKEMEPMLSY</sequence>
<name>A0ABX2FW82_9BACT</name>
<evidence type="ECO:0000259" key="1">
    <source>
        <dbReference type="Pfam" id="PF14229"/>
    </source>
</evidence>
<dbReference type="Proteomes" id="UP000779507">
    <property type="component" value="Unassembled WGS sequence"/>
</dbReference>
<dbReference type="RefSeq" id="WP_173811491.1">
    <property type="nucleotide sequence ID" value="NZ_JABSNP010000020.1"/>
</dbReference>
<comment type="caution">
    <text evidence="2">The sequence shown here is derived from an EMBL/GenBank/DDBJ whole genome shotgun (WGS) entry which is preliminary data.</text>
</comment>
<accession>A0ABX2FW82</accession>
<proteinExistence type="predicted"/>
<organism evidence="2 3">
    <name type="scientific">Hymenobacter caeli</name>
    <dbReference type="NCBI Taxonomy" id="2735894"/>
    <lineage>
        <taxon>Bacteria</taxon>
        <taxon>Pseudomonadati</taxon>
        <taxon>Bacteroidota</taxon>
        <taxon>Cytophagia</taxon>
        <taxon>Cytophagales</taxon>
        <taxon>Hymenobacteraceae</taxon>
        <taxon>Hymenobacter</taxon>
    </lineage>
</organism>
<keyword evidence="3" id="KW-1185">Reference proteome</keyword>
<evidence type="ECO:0000313" key="3">
    <source>
        <dbReference type="Proteomes" id="UP000779507"/>
    </source>
</evidence>
<dbReference type="EMBL" id="JABSNP010000020">
    <property type="protein sequence ID" value="NRT20721.1"/>
    <property type="molecule type" value="Genomic_DNA"/>
</dbReference>
<protein>
    <submittedName>
        <fullName evidence="2">Flap endonuclease-1-like 5' DNA nuclease</fullName>
    </submittedName>
</protein>
<dbReference type="Gene3D" id="1.10.150.20">
    <property type="entry name" value="5' to 3' exonuclease, C-terminal subdomain"/>
    <property type="match status" value="2"/>
</dbReference>
<dbReference type="InterPro" id="IPR025567">
    <property type="entry name" value="DUF4332"/>
</dbReference>
<dbReference type="Pfam" id="PF14229">
    <property type="entry name" value="DUF4332"/>
    <property type="match status" value="1"/>
</dbReference>
<gene>
    <name evidence="2" type="ORF">HNP98_003565</name>
</gene>
<feature type="domain" description="DUF4332" evidence="1">
    <location>
        <begin position="9"/>
        <end position="128"/>
    </location>
</feature>
<evidence type="ECO:0000313" key="2">
    <source>
        <dbReference type="EMBL" id="NRT20721.1"/>
    </source>
</evidence>